<dbReference type="GO" id="GO:0005737">
    <property type="term" value="C:cytoplasm"/>
    <property type="evidence" value="ECO:0007669"/>
    <property type="project" value="TreeGrafter"/>
</dbReference>
<dbReference type="Pfam" id="PF03099">
    <property type="entry name" value="BPL_LplA_LipB"/>
    <property type="match status" value="1"/>
</dbReference>
<evidence type="ECO:0000256" key="1">
    <source>
        <dbReference type="ARBA" id="ARBA00009934"/>
    </source>
</evidence>
<dbReference type="InterPro" id="IPR004408">
    <property type="entry name" value="Biotin_CoA_COase_ligase"/>
</dbReference>
<reference evidence="4 5" key="1">
    <citation type="submission" date="2019-10" db="EMBL/GenBank/DDBJ databases">
        <authorList>
            <person name="Palmer J.M."/>
        </authorList>
    </citation>
    <scope>NUCLEOTIDE SEQUENCE [LARGE SCALE GENOMIC DNA]</scope>
    <source>
        <strain evidence="4 5">TWF696</strain>
    </source>
</reference>
<dbReference type="PANTHER" id="PTHR12835:SF5">
    <property type="entry name" value="BIOTIN--PROTEIN LIGASE"/>
    <property type="match status" value="1"/>
</dbReference>
<keyword evidence="2" id="KW-0436">Ligase</keyword>
<dbReference type="InterPro" id="IPR019197">
    <property type="entry name" value="Biotin-prot_ligase_N"/>
</dbReference>
<organism evidence="4 5">
    <name type="scientific">Orbilia brochopaga</name>
    <dbReference type="NCBI Taxonomy" id="3140254"/>
    <lineage>
        <taxon>Eukaryota</taxon>
        <taxon>Fungi</taxon>
        <taxon>Dikarya</taxon>
        <taxon>Ascomycota</taxon>
        <taxon>Pezizomycotina</taxon>
        <taxon>Orbiliomycetes</taxon>
        <taxon>Orbiliales</taxon>
        <taxon>Orbiliaceae</taxon>
        <taxon>Orbilia</taxon>
    </lineage>
</organism>
<gene>
    <name evidence="4" type="primary">BPL1_1</name>
    <name evidence="4" type="ORF">TWF696_008817</name>
</gene>
<evidence type="ECO:0000313" key="5">
    <source>
        <dbReference type="Proteomes" id="UP001375240"/>
    </source>
</evidence>
<evidence type="ECO:0000256" key="2">
    <source>
        <dbReference type="ARBA" id="ARBA00022598"/>
    </source>
</evidence>
<dbReference type="EMBL" id="JAVHNQ010000007">
    <property type="protein sequence ID" value="KAK6341753.1"/>
    <property type="molecule type" value="Genomic_DNA"/>
</dbReference>
<evidence type="ECO:0000313" key="4">
    <source>
        <dbReference type="EMBL" id="KAK6341753.1"/>
    </source>
</evidence>
<proteinExistence type="inferred from homology"/>
<accession>A0AAV9UH41</accession>
<dbReference type="InterPro" id="IPR029062">
    <property type="entry name" value="Class_I_gatase-like"/>
</dbReference>
<dbReference type="Proteomes" id="UP001375240">
    <property type="component" value="Unassembled WGS sequence"/>
</dbReference>
<dbReference type="AlphaFoldDB" id="A0AAV9UH41"/>
<comment type="similarity">
    <text evidence="1">Belongs to the biotin--protein ligase family.</text>
</comment>
<dbReference type="InterPro" id="IPR004143">
    <property type="entry name" value="BPL_LPL_catalytic"/>
</dbReference>
<dbReference type="Pfam" id="PF09825">
    <property type="entry name" value="BPL_N"/>
    <property type="match status" value="1"/>
</dbReference>
<protein>
    <submittedName>
        <fullName evidence="4">Biotin holocarboxylase synthetase</fullName>
    </submittedName>
</protein>
<dbReference type="PANTHER" id="PTHR12835">
    <property type="entry name" value="BIOTIN PROTEIN LIGASE"/>
    <property type="match status" value="1"/>
</dbReference>
<dbReference type="Gene3D" id="3.40.50.880">
    <property type="match status" value="1"/>
</dbReference>
<dbReference type="GO" id="GO:0004077">
    <property type="term" value="F:biotin--[biotin carboxyl-carrier protein] ligase activity"/>
    <property type="evidence" value="ECO:0007669"/>
    <property type="project" value="InterPro"/>
</dbReference>
<keyword evidence="5" id="KW-1185">Reference proteome</keyword>
<dbReference type="InterPro" id="IPR045864">
    <property type="entry name" value="aa-tRNA-synth_II/BPL/LPL"/>
</dbReference>
<dbReference type="CDD" id="cd16442">
    <property type="entry name" value="BPL"/>
    <property type="match status" value="1"/>
</dbReference>
<dbReference type="SUPFAM" id="SSF52317">
    <property type="entry name" value="Class I glutamine amidotransferase-like"/>
    <property type="match status" value="1"/>
</dbReference>
<dbReference type="SUPFAM" id="SSF55681">
    <property type="entry name" value="Class II aaRS and biotin synthetases"/>
    <property type="match status" value="1"/>
</dbReference>
<comment type="caution">
    <text evidence="4">The sequence shown here is derived from an EMBL/GenBank/DDBJ whole genome shotgun (WGS) entry which is preliminary data.</text>
</comment>
<evidence type="ECO:0000259" key="3">
    <source>
        <dbReference type="PROSITE" id="PS51733"/>
    </source>
</evidence>
<dbReference type="CDD" id="cd03144">
    <property type="entry name" value="GATase1_ScBLP_like"/>
    <property type="match status" value="1"/>
</dbReference>
<feature type="domain" description="BPL/LPL catalytic" evidence="3">
    <location>
        <begin position="381"/>
        <end position="590"/>
    </location>
</feature>
<sequence>MNVLVYSGPGTTAELVSHCLHTLRRFLSPYYAVTPITAETICKGQWLSNCALLCLPGGADLGYCKALNGTGNQHIKQYVRRGGKFIGFCAGAYFASASVEFERGDQYLEVTGPRELGFFPASCKGAAFKGFQYNSEAGARACTLNVTEKLISMGSPPNLANYYNGGGVFVNAERFAGQGIEILARYNESPHLDAEDGNAAAIGCRIGAGFALLIGTHPEFSIEALKKRSSLAGYPLVLRRLQENENLRVKFVSSLLKLLGLRINDQNTELPQGQMQLHLSCLEFVDAQLLQETLTSMAKPIGDTTNHNIIDSENDVFILETQPPVSNTHTALPTSAHLTAQLDEIGNGKSAFRLKLHAQSWPTSEETPLFNIPNYFRYLRAEQSRMPNALNFGTSLLYGEVVTSTNTILEKNFKLLRTLPAGFTAVASTQTAGRGRGDNIWVSPQGALVFSVVVRHRLAHQEKAPVIFVQYLVGLAVVESIKAYGDGYGDLPVYLKWPNDIYARAPAATAQSPPDHKDVVKIGGILVNASFDGGEFLLVIGCGINVTNEAPTTSLKSLAGSTCPALAAFEHEKLLAKILVRFETLYEKFMNTGFKAFEKDYYDQWLHSNQKVTLDDMNGASARIRGVAMDDGALVVDELDEFNNETGKAFKLQTDGNSFDFFKGLLKKKI</sequence>
<name>A0AAV9UH41_9PEZI</name>
<dbReference type="Gene3D" id="3.30.930.10">
    <property type="entry name" value="Bira Bifunctional Protein, Domain 2"/>
    <property type="match status" value="1"/>
</dbReference>
<dbReference type="NCBIfam" id="TIGR00121">
    <property type="entry name" value="birA_ligase"/>
    <property type="match status" value="1"/>
</dbReference>
<dbReference type="PROSITE" id="PS51733">
    <property type="entry name" value="BPL_LPL_CATALYTIC"/>
    <property type="match status" value="1"/>
</dbReference>